<evidence type="ECO:0000313" key="1">
    <source>
        <dbReference type="EMBL" id="CUO31567.1"/>
    </source>
</evidence>
<protein>
    <submittedName>
        <fullName evidence="1">Domain of uncharacterized function (DUF1836)</fullName>
    </submittedName>
</protein>
<dbReference type="Proteomes" id="UP000095651">
    <property type="component" value="Unassembled WGS sequence"/>
</dbReference>
<sequence length="204" mass="24384">MKTNDERIQDILKRLDTLSYIRPEEIPGIDLYMDQVTTFMDEHLKNTKRYPEDKVLTKTMINNYAKNNLLPAPNKKKYSREHILLLIFIYYFKNILSINDIEELFRPITTGHFALKDGLLLEDIYKEIFSLESEEMKHLREDVKAKYERAGDTFTDENLAEEDREYLRLFALICELSFDVYLKKQMVEQMIDELREANPSKKKK</sequence>
<dbReference type="AlphaFoldDB" id="A0A174E282"/>
<dbReference type="PANTHER" id="PTHR40056">
    <property type="entry name" value="HYPOTHETICAL CYTOSOLIC PROTEIN"/>
    <property type="match status" value="1"/>
</dbReference>
<dbReference type="PANTHER" id="PTHR40056:SF1">
    <property type="entry name" value="DUF1836 DOMAIN-CONTAINING PROTEIN"/>
    <property type="match status" value="1"/>
</dbReference>
<dbReference type="RefSeq" id="WP_055655403.1">
    <property type="nucleotide sequence ID" value="NZ_CABIXC010000005.1"/>
</dbReference>
<dbReference type="InterPro" id="IPR014975">
    <property type="entry name" value="DUF1836"/>
</dbReference>
<reference evidence="1 2" key="1">
    <citation type="submission" date="2015-09" db="EMBL/GenBank/DDBJ databases">
        <authorList>
            <consortium name="Pathogen Informatics"/>
        </authorList>
    </citation>
    <scope>NUCLEOTIDE SEQUENCE [LARGE SCALE GENOMIC DNA]</scope>
    <source>
        <strain evidence="1 2">2789STDY5608850</strain>
    </source>
</reference>
<gene>
    <name evidence="1" type="ORF">ERS852407_02451</name>
</gene>
<dbReference type="EMBL" id="CYZE01000005">
    <property type="protein sequence ID" value="CUO31567.1"/>
    <property type="molecule type" value="Genomic_DNA"/>
</dbReference>
<proteinExistence type="predicted"/>
<dbReference type="Pfam" id="PF08876">
    <property type="entry name" value="DUF1836"/>
    <property type="match status" value="1"/>
</dbReference>
<name>A0A174E282_9FIRM</name>
<evidence type="ECO:0000313" key="2">
    <source>
        <dbReference type="Proteomes" id="UP000095651"/>
    </source>
</evidence>
<organism evidence="1 2">
    <name type="scientific">Hungatella hathewayi</name>
    <dbReference type="NCBI Taxonomy" id="154046"/>
    <lineage>
        <taxon>Bacteria</taxon>
        <taxon>Bacillati</taxon>
        <taxon>Bacillota</taxon>
        <taxon>Clostridia</taxon>
        <taxon>Lachnospirales</taxon>
        <taxon>Lachnospiraceae</taxon>
        <taxon>Hungatella</taxon>
    </lineage>
</organism>
<accession>A0A174E282</accession>